<dbReference type="Proteomes" id="UP000308730">
    <property type="component" value="Unassembled WGS sequence"/>
</dbReference>
<organism evidence="3 4">
    <name type="scientific">Antrodiella citrinella</name>
    <dbReference type="NCBI Taxonomy" id="2447956"/>
    <lineage>
        <taxon>Eukaryota</taxon>
        <taxon>Fungi</taxon>
        <taxon>Dikarya</taxon>
        <taxon>Basidiomycota</taxon>
        <taxon>Agaricomycotina</taxon>
        <taxon>Agaricomycetes</taxon>
        <taxon>Polyporales</taxon>
        <taxon>Steccherinaceae</taxon>
        <taxon>Antrodiella</taxon>
    </lineage>
</organism>
<feature type="region of interest" description="Disordered" evidence="1">
    <location>
        <begin position="1"/>
        <end position="29"/>
    </location>
</feature>
<accession>A0A4S4MS00</accession>
<feature type="compositionally biased region" description="Polar residues" evidence="1">
    <location>
        <begin position="1"/>
        <end position="23"/>
    </location>
</feature>
<evidence type="ECO:0000313" key="4">
    <source>
        <dbReference type="Proteomes" id="UP000308730"/>
    </source>
</evidence>
<dbReference type="EMBL" id="SGPM01000147">
    <property type="protein sequence ID" value="THH28964.1"/>
    <property type="molecule type" value="Genomic_DNA"/>
</dbReference>
<dbReference type="Pfam" id="PF20236">
    <property type="entry name" value="DUF6593"/>
    <property type="match status" value="1"/>
</dbReference>
<sequence>MAFNMNPFTQGGWSQAGNGSSQLWGDDSDSPPSIFGALPSLPVTTTIPRSMQPDSVTFSFTSFNTTILNCAVLGPQKRVAYRIVTESTAPSCTILKDNESRNVAMVQWEPGNTLEIRGVTPRQRVKDWLRLSSDKSHRKMEIRGITYAWAPIDGFICLYKSQSSAPRILARIARAPSMVLLELTQEALQCSLLEPCLVATVMFVCGHNID</sequence>
<keyword evidence="4" id="KW-1185">Reference proteome</keyword>
<reference evidence="3 4" key="1">
    <citation type="submission" date="2019-02" db="EMBL/GenBank/DDBJ databases">
        <title>Genome sequencing of the rare red list fungi Antrodiella citrinella (Flaviporus citrinellus).</title>
        <authorList>
            <person name="Buettner E."/>
            <person name="Kellner H."/>
        </authorList>
    </citation>
    <scope>NUCLEOTIDE SEQUENCE [LARGE SCALE GENOMIC DNA]</scope>
    <source>
        <strain evidence="3 4">DSM 108506</strain>
    </source>
</reference>
<proteinExistence type="predicted"/>
<dbReference type="InterPro" id="IPR046528">
    <property type="entry name" value="DUF6593"/>
</dbReference>
<evidence type="ECO:0000259" key="2">
    <source>
        <dbReference type="Pfam" id="PF20236"/>
    </source>
</evidence>
<feature type="domain" description="DUF6593" evidence="2">
    <location>
        <begin position="67"/>
        <end position="176"/>
    </location>
</feature>
<dbReference type="OrthoDB" id="3191568at2759"/>
<gene>
    <name evidence="3" type="ORF">EUX98_g5224</name>
</gene>
<name>A0A4S4MS00_9APHY</name>
<dbReference type="AlphaFoldDB" id="A0A4S4MS00"/>
<protein>
    <recommendedName>
        <fullName evidence="2">DUF6593 domain-containing protein</fullName>
    </recommendedName>
</protein>
<evidence type="ECO:0000313" key="3">
    <source>
        <dbReference type="EMBL" id="THH28964.1"/>
    </source>
</evidence>
<comment type="caution">
    <text evidence="3">The sequence shown here is derived from an EMBL/GenBank/DDBJ whole genome shotgun (WGS) entry which is preliminary data.</text>
</comment>
<evidence type="ECO:0000256" key="1">
    <source>
        <dbReference type="SAM" id="MobiDB-lite"/>
    </source>
</evidence>